<dbReference type="Gene3D" id="2.60.470.10">
    <property type="entry name" value="Acid-sensing ion channels like domains"/>
    <property type="match status" value="1"/>
</dbReference>
<protein>
    <submittedName>
        <fullName evidence="14">Amiloride-sensitive sodium channel subunit gamma-2-like</fullName>
    </submittedName>
</protein>
<evidence type="ECO:0000256" key="5">
    <source>
        <dbReference type="ARBA" id="ARBA00022989"/>
    </source>
</evidence>
<accession>A0ABM1VYJ4</accession>
<evidence type="ECO:0000256" key="7">
    <source>
        <dbReference type="ARBA" id="ARBA00023065"/>
    </source>
</evidence>
<dbReference type="Gene3D" id="1.10.287.770">
    <property type="entry name" value="YojJ-like"/>
    <property type="match status" value="1"/>
</dbReference>
<dbReference type="Pfam" id="PF00858">
    <property type="entry name" value="ASC"/>
    <property type="match status" value="1"/>
</dbReference>
<evidence type="ECO:0000313" key="13">
    <source>
        <dbReference type="Proteomes" id="UP000694888"/>
    </source>
</evidence>
<evidence type="ECO:0000256" key="12">
    <source>
        <dbReference type="SAM" id="Phobius"/>
    </source>
</evidence>
<dbReference type="PANTHER" id="PTHR11690:SF248">
    <property type="entry name" value="PICKPOCKET 17, ISOFORM A"/>
    <property type="match status" value="1"/>
</dbReference>
<keyword evidence="13" id="KW-1185">Reference proteome</keyword>
<dbReference type="RefSeq" id="XP_035827487.1">
    <property type="nucleotide sequence ID" value="XM_035971594.1"/>
</dbReference>
<keyword evidence="10 11" id="KW-0407">Ion channel</keyword>
<keyword evidence="9 11" id="KW-0739">Sodium transport</keyword>
<evidence type="ECO:0000256" key="3">
    <source>
        <dbReference type="ARBA" id="ARBA00022461"/>
    </source>
</evidence>
<keyword evidence="6" id="KW-0915">Sodium</keyword>
<evidence type="ECO:0000256" key="1">
    <source>
        <dbReference type="ARBA" id="ARBA00004141"/>
    </source>
</evidence>
<evidence type="ECO:0000256" key="9">
    <source>
        <dbReference type="ARBA" id="ARBA00023201"/>
    </source>
</evidence>
<name>A0ABM1VYJ4_APLCA</name>
<reference evidence="14" key="1">
    <citation type="submission" date="2025-08" db="UniProtKB">
        <authorList>
            <consortium name="RefSeq"/>
        </authorList>
    </citation>
    <scope>IDENTIFICATION</scope>
</reference>
<proteinExistence type="inferred from homology"/>
<evidence type="ECO:0000256" key="4">
    <source>
        <dbReference type="ARBA" id="ARBA00022692"/>
    </source>
</evidence>
<comment type="subcellular location">
    <subcellularLocation>
        <location evidence="1">Membrane</location>
        <topology evidence="1">Multi-pass membrane protein</topology>
    </subcellularLocation>
</comment>
<keyword evidence="3 11" id="KW-0894">Sodium channel</keyword>
<evidence type="ECO:0000256" key="11">
    <source>
        <dbReference type="RuleBase" id="RU000679"/>
    </source>
</evidence>
<keyword evidence="5 12" id="KW-1133">Transmembrane helix</keyword>
<keyword evidence="4 11" id="KW-0812">Transmembrane</keyword>
<evidence type="ECO:0000256" key="2">
    <source>
        <dbReference type="ARBA" id="ARBA00022448"/>
    </source>
</evidence>
<evidence type="ECO:0000256" key="6">
    <source>
        <dbReference type="ARBA" id="ARBA00023053"/>
    </source>
</evidence>
<keyword evidence="7 11" id="KW-0406">Ion transport</keyword>
<gene>
    <name evidence="14" type="primary">LOC118478288</name>
</gene>
<keyword evidence="2 11" id="KW-0813">Transport</keyword>
<dbReference type="GeneID" id="118478288"/>
<dbReference type="InterPro" id="IPR001873">
    <property type="entry name" value="ENaC"/>
</dbReference>
<feature type="transmembrane region" description="Helical" evidence="12">
    <location>
        <begin position="53"/>
        <end position="74"/>
    </location>
</feature>
<sequence>MSPMTPQEDSEEDKKTKRFGDIVAKFISSTTLHGIPHISDTSKFYNVFFWKNVIWSLCVAAGCAMAAGFFPQLAPEYYRLRYRRMSPDERWARSHNLDEMMVGCKFGNKDIAHFKRLVHHRKGRRKRNPTTKTGEEYGLQLLLDVQQDLYMPYTEATGVRIILHSPEVAVFREDTGFKVPTGFECTAPIKRLDMLPSQAEYPISMDENQKVTRPTRPHGGCEVISDSDNKQMNALAQDYGYSALACSKTCLQRNILTKCHCCTPEVPCPSSLTTLVFGTNQSEETMPPICGRESNVTMNFCSIQVKGNFFSDQLGCTEMCPELCEEMFYGTNPSFAVWPGKAYHSTIVEKLKITHGAALTKQELNSIVEDSLLKVDIFYPSFEYQQFTISPKYDWSVLLSNIGGSVSLWLGFSLLTALELAELILDSVLFVFSKVFMPRKSQINPR</sequence>
<evidence type="ECO:0000313" key="14">
    <source>
        <dbReference type="RefSeq" id="XP_035827487.1"/>
    </source>
</evidence>
<dbReference type="PRINTS" id="PR01078">
    <property type="entry name" value="AMINACHANNEL"/>
</dbReference>
<comment type="similarity">
    <text evidence="11">Belongs to the amiloride-sensitive sodium channel (TC 1.A.6) family.</text>
</comment>
<evidence type="ECO:0000256" key="10">
    <source>
        <dbReference type="ARBA" id="ARBA00023303"/>
    </source>
</evidence>
<evidence type="ECO:0000256" key="8">
    <source>
        <dbReference type="ARBA" id="ARBA00023136"/>
    </source>
</evidence>
<dbReference type="PANTHER" id="PTHR11690">
    <property type="entry name" value="AMILORIDE-SENSITIVE SODIUM CHANNEL-RELATED"/>
    <property type="match status" value="1"/>
</dbReference>
<organism evidence="13 14">
    <name type="scientific">Aplysia californica</name>
    <name type="common">California sea hare</name>
    <dbReference type="NCBI Taxonomy" id="6500"/>
    <lineage>
        <taxon>Eukaryota</taxon>
        <taxon>Metazoa</taxon>
        <taxon>Spiralia</taxon>
        <taxon>Lophotrochozoa</taxon>
        <taxon>Mollusca</taxon>
        <taxon>Gastropoda</taxon>
        <taxon>Heterobranchia</taxon>
        <taxon>Euthyneura</taxon>
        <taxon>Tectipleura</taxon>
        <taxon>Aplysiida</taxon>
        <taxon>Aplysioidea</taxon>
        <taxon>Aplysiidae</taxon>
        <taxon>Aplysia</taxon>
    </lineage>
</organism>
<dbReference type="Proteomes" id="UP000694888">
    <property type="component" value="Unplaced"/>
</dbReference>
<keyword evidence="8 12" id="KW-0472">Membrane</keyword>